<dbReference type="EMBL" id="CP067378">
    <property type="protein sequence ID" value="QYS89997.1"/>
    <property type="molecule type" value="Genomic_DNA"/>
</dbReference>
<sequence length="100" mass="11603">MLLRDSLTAYKMVSVGLLSVAVSLSVKCYQVVEENLKLQEEKVLDRTTYTNDLSEILFRFDAEVRKNKELVDKQTELQNELVKIKRNHLHFNSSNCKSII</sequence>
<dbReference type="AlphaFoldDB" id="A0A8G0KWZ6"/>
<reference evidence="1" key="1">
    <citation type="submission" date="2020-12" db="EMBL/GenBank/DDBJ databases">
        <title>Genome sequencing of genetic groups of Flavobacterium columnare.</title>
        <authorList>
            <person name="Waldbieser G.C."/>
            <person name="Griffin M.J."/>
            <person name="LaFrentz B.R."/>
        </authorList>
    </citation>
    <scope>NUCLEOTIDE SEQUENCE</scope>
    <source>
        <strain evidence="1">90-106</strain>
    </source>
</reference>
<proteinExistence type="predicted"/>
<dbReference type="KEGG" id="fdv:JJC05_07755"/>
<gene>
    <name evidence="1" type="ORF">JJC05_07755</name>
</gene>
<organism evidence="1">
    <name type="scientific">Flavobacterium columnare</name>
    <dbReference type="NCBI Taxonomy" id="996"/>
    <lineage>
        <taxon>Bacteria</taxon>
        <taxon>Pseudomonadati</taxon>
        <taxon>Bacteroidota</taxon>
        <taxon>Flavobacteriia</taxon>
        <taxon>Flavobacteriales</taxon>
        <taxon>Flavobacteriaceae</taxon>
        <taxon>Flavobacterium</taxon>
    </lineage>
</organism>
<evidence type="ECO:0000313" key="1">
    <source>
        <dbReference type="EMBL" id="QYS89997.1"/>
    </source>
</evidence>
<name>A0A8G0KWZ6_9FLAO</name>
<dbReference type="Proteomes" id="UP000824721">
    <property type="component" value="Chromosome"/>
</dbReference>
<protein>
    <submittedName>
        <fullName evidence="1">Uncharacterized protein</fullName>
    </submittedName>
</protein>
<accession>A0A8G0KWZ6</accession>